<gene>
    <name evidence="1" type="ORF">EVG20_g9599</name>
</gene>
<evidence type="ECO:0000313" key="2">
    <source>
        <dbReference type="Proteomes" id="UP000298327"/>
    </source>
</evidence>
<comment type="caution">
    <text evidence="1">The sequence shown here is derived from an EMBL/GenBank/DDBJ whole genome shotgun (WGS) entry which is preliminary data.</text>
</comment>
<sequence length="113" mass="12419">MAYACRQPDTYLEGEQVPGAMPVEAPEPLLANFGAVREVGAQIDIAMFILYNGQERTFRHLQRLLREAGWALRAVRRNARDSAYLQGIEAVPIFDGGDIDSDAGGYGMVVDFA</sequence>
<reference evidence="1 2" key="1">
    <citation type="submission" date="2019-02" db="EMBL/GenBank/DDBJ databases">
        <title>Genome sequencing of the rare red list fungi Dentipellis fragilis.</title>
        <authorList>
            <person name="Buettner E."/>
            <person name="Kellner H."/>
        </authorList>
    </citation>
    <scope>NUCLEOTIDE SEQUENCE [LARGE SCALE GENOMIC DNA]</scope>
    <source>
        <strain evidence="1 2">DSM 105465</strain>
    </source>
</reference>
<dbReference type="OrthoDB" id="2410195at2759"/>
<dbReference type="Gene3D" id="3.40.50.150">
    <property type="entry name" value="Vaccinia Virus protein VP39"/>
    <property type="match status" value="1"/>
</dbReference>
<keyword evidence="2" id="KW-1185">Reference proteome</keyword>
<proteinExistence type="predicted"/>
<name>A0A4Y9XZZ6_9AGAM</name>
<accession>A0A4Y9XZZ6</accession>
<dbReference type="Proteomes" id="UP000298327">
    <property type="component" value="Unassembled WGS sequence"/>
</dbReference>
<dbReference type="EMBL" id="SEOQ01000996">
    <property type="protein sequence ID" value="TFY54711.1"/>
    <property type="molecule type" value="Genomic_DNA"/>
</dbReference>
<evidence type="ECO:0000313" key="1">
    <source>
        <dbReference type="EMBL" id="TFY54711.1"/>
    </source>
</evidence>
<dbReference type="InterPro" id="IPR029063">
    <property type="entry name" value="SAM-dependent_MTases_sf"/>
</dbReference>
<organism evidence="1 2">
    <name type="scientific">Dentipellis fragilis</name>
    <dbReference type="NCBI Taxonomy" id="205917"/>
    <lineage>
        <taxon>Eukaryota</taxon>
        <taxon>Fungi</taxon>
        <taxon>Dikarya</taxon>
        <taxon>Basidiomycota</taxon>
        <taxon>Agaricomycotina</taxon>
        <taxon>Agaricomycetes</taxon>
        <taxon>Russulales</taxon>
        <taxon>Hericiaceae</taxon>
        <taxon>Dentipellis</taxon>
    </lineage>
</organism>
<protein>
    <submittedName>
        <fullName evidence="1">Uncharacterized protein</fullName>
    </submittedName>
</protein>
<dbReference type="AlphaFoldDB" id="A0A4Y9XZZ6"/>